<dbReference type="PANTHER" id="PTHR46862:SF2">
    <property type="entry name" value="OS02G0611400 PROTEIN"/>
    <property type="match status" value="1"/>
</dbReference>
<dbReference type="PROSITE" id="PS51375">
    <property type="entry name" value="PPR"/>
    <property type="match status" value="3"/>
</dbReference>
<dbReference type="PANTHER" id="PTHR46862">
    <property type="entry name" value="OS07G0661900 PROTEIN"/>
    <property type="match status" value="1"/>
</dbReference>
<proteinExistence type="predicted"/>
<protein>
    <submittedName>
        <fullName evidence="4">Pentatricopeptide repeat</fullName>
    </submittedName>
</protein>
<dbReference type="Pfam" id="PF17177">
    <property type="entry name" value="PPR_long"/>
    <property type="match status" value="1"/>
</dbReference>
<feature type="repeat" description="PPR" evidence="2">
    <location>
        <begin position="275"/>
        <end position="309"/>
    </location>
</feature>
<feature type="repeat" description="PPR" evidence="2">
    <location>
        <begin position="310"/>
        <end position="344"/>
    </location>
</feature>
<evidence type="ECO:0000313" key="4">
    <source>
        <dbReference type="EMBL" id="KAK6935735.1"/>
    </source>
</evidence>
<dbReference type="AlphaFoldDB" id="A0AAN8VKG4"/>
<keyword evidence="1" id="KW-0677">Repeat</keyword>
<feature type="domain" description="PROP1-like PPR" evidence="3">
    <location>
        <begin position="330"/>
        <end position="465"/>
    </location>
</feature>
<evidence type="ECO:0000256" key="1">
    <source>
        <dbReference type="ARBA" id="ARBA00022737"/>
    </source>
</evidence>
<name>A0AAN8VKG4_9MAGN</name>
<evidence type="ECO:0000259" key="3">
    <source>
        <dbReference type="Pfam" id="PF17177"/>
    </source>
</evidence>
<organism evidence="4 5">
    <name type="scientific">Dillenia turbinata</name>
    <dbReference type="NCBI Taxonomy" id="194707"/>
    <lineage>
        <taxon>Eukaryota</taxon>
        <taxon>Viridiplantae</taxon>
        <taxon>Streptophyta</taxon>
        <taxon>Embryophyta</taxon>
        <taxon>Tracheophyta</taxon>
        <taxon>Spermatophyta</taxon>
        <taxon>Magnoliopsida</taxon>
        <taxon>eudicotyledons</taxon>
        <taxon>Gunneridae</taxon>
        <taxon>Pentapetalae</taxon>
        <taxon>Dilleniales</taxon>
        <taxon>Dilleniaceae</taxon>
        <taxon>Dillenia</taxon>
    </lineage>
</organism>
<sequence>MRGKLSEVYTECDKQTIDGMLLIIVNKVVSEMEKGNLERMIRDIESVASHDLSDDLWKTVWEMSNMVLEDMRKAEKVKMKGFLRCAEVNEMCRFAGEVGIRGDMLRELRFKWAREKMEESDFYQSLERVQAEDKAYELQKLAMRVLVMPIMADKIHDMGELTWPQKSKPASGKCKLVMGRIMSLKEEDDPSAQLAEWVELLQPSRIDWMALLNKLEEQILAMYYKLRSLHDLFVIQEPFICMLQFVIEMLGAMLDWNYLCFWILIYLFLWRPPSAVRDFSKLIDAHAKNNRMEDAERILKKMTENGIMPDILTSTILVHMYGKAGNLEVAKQAFESFRGQGFQPGIKLYCSMIMAHVNGGHSKMGESLMREMEIRDIKPTKEIYMALLCSFAEQCIIDDAHRIATTMELAGFGPSLESCMLLLEVYGWVGEADQARKNFDNMMQMGLKPLMTGVATYSVLVDWFSKMQLVDEVEQKIGRIALLGETPLKIHISLCDTYSRAGMEKKFLQTQGVLEAKKEQLGYDDFERIINGPIAGHFEQDAQSTSANGATGFCCI</sequence>
<keyword evidence="5" id="KW-1185">Reference proteome</keyword>
<dbReference type="Proteomes" id="UP001370490">
    <property type="component" value="Unassembled WGS sequence"/>
</dbReference>
<dbReference type="Gene3D" id="1.25.40.10">
    <property type="entry name" value="Tetratricopeptide repeat domain"/>
    <property type="match status" value="1"/>
</dbReference>
<comment type="caution">
    <text evidence="4">The sequence shown here is derived from an EMBL/GenBank/DDBJ whole genome shotgun (WGS) entry which is preliminary data.</text>
</comment>
<accession>A0AAN8VKG4</accession>
<dbReference type="InterPro" id="IPR002885">
    <property type="entry name" value="PPR_rpt"/>
</dbReference>
<evidence type="ECO:0000256" key="2">
    <source>
        <dbReference type="PROSITE-ProRule" id="PRU00708"/>
    </source>
</evidence>
<dbReference type="NCBIfam" id="TIGR00756">
    <property type="entry name" value="PPR"/>
    <property type="match status" value="2"/>
</dbReference>
<reference evidence="4 5" key="1">
    <citation type="submission" date="2023-12" db="EMBL/GenBank/DDBJ databases">
        <title>A high-quality genome assembly for Dillenia turbinata (Dilleniales).</title>
        <authorList>
            <person name="Chanderbali A."/>
        </authorList>
    </citation>
    <scope>NUCLEOTIDE SEQUENCE [LARGE SCALE GENOMIC DNA]</scope>
    <source>
        <strain evidence="4">LSX21</strain>
        <tissue evidence="4">Leaf</tissue>
    </source>
</reference>
<gene>
    <name evidence="4" type="ORF">RJ641_032765</name>
</gene>
<dbReference type="Pfam" id="PF13041">
    <property type="entry name" value="PPR_2"/>
    <property type="match status" value="1"/>
</dbReference>
<dbReference type="InterPro" id="IPR011990">
    <property type="entry name" value="TPR-like_helical_dom_sf"/>
</dbReference>
<feature type="repeat" description="PPR" evidence="2">
    <location>
        <begin position="415"/>
        <end position="449"/>
    </location>
</feature>
<evidence type="ECO:0000313" key="5">
    <source>
        <dbReference type="Proteomes" id="UP001370490"/>
    </source>
</evidence>
<dbReference type="EMBL" id="JBAMMX010000007">
    <property type="protein sequence ID" value="KAK6935735.1"/>
    <property type="molecule type" value="Genomic_DNA"/>
</dbReference>
<dbReference type="InterPro" id="IPR033443">
    <property type="entry name" value="PROP1-like_PPR_dom"/>
</dbReference>